<evidence type="ECO:0000259" key="1">
    <source>
        <dbReference type="Pfam" id="PF04326"/>
    </source>
</evidence>
<dbReference type="Proteomes" id="UP001056535">
    <property type="component" value="Chromosome"/>
</dbReference>
<dbReference type="GO" id="GO:0005524">
    <property type="term" value="F:ATP binding"/>
    <property type="evidence" value="ECO:0007669"/>
    <property type="project" value="UniProtKB-KW"/>
</dbReference>
<dbReference type="Pfam" id="PF04326">
    <property type="entry name" value="SLFN_AlbA_2"/>
    <property type="match status" value="1"/>
</dbReference>
<protein>
    <submittedName>
        <fullName evidence="2">ATP-binding protein</fullName>
    </submittedName>
</protein>
<proteinExistence type="predicted"/>
<keyword evidence="3" id="KW-1185">Reference proteome</keyword>
<evidence type="ECO:0000313" key="2">
    <source>
        <dbReference type="EMBL" id="USQ77803.1"/>
    </source>
</evidence>
<dbReference type="InterPro" id="IPR038461">
    <property type="entry name" value="Schlafen_AlbA_2_dom_sf"/>
</dbReference>
<dbReference type="RefSeq" id="WP_252623471.1">
    <property type="nucleotide sequence ID" value="NZ_CP099490.1"/>
</dbReference>
<evidence type="ECO:0000313" key="3">
    <source>
        <dbReference type="Proteomes" id="UP001056535"/>
    </source>
</evidence>
<dbReference type="InterPro" id="IPR007421">
    <property type="entry name" value="Schlafen_AlbA_2_dom"/>
</dbReference>
<feature type="domain" description="Schlafen AlbA-2" evidence="1">
    <location>
        <begin position="35"/>
        <end position="152"/>
    </location>
</feature>
<organism evidence="2 3">
    <name type="scientific">Ornithinimicrobium cryptoxanthini</name>
    <dbReference type="NCBI Taxonomy" id="2934161"/>
    <lineage>
        <taxon>Bacteria</taxon>
        <taxon>Bacillati</taxon>
        <taxon>Actinomycetota</taxon>
        <taxon>Actinomycetes</taxon>
        <taxon>Micrococcales</taxon>
        <taxon>Ornithinimicrobiaceae</taxon>
        <taxon>Ornithinimicrobium</taxon>
    </lineage>
</organism>
<gene>
    <name evidence="2" type="ORF">NF557_07890</name>
</gene>
<name>A0ABY4YLY4_9MICO</name>
<keyword evidence="2" id="KW-0067">ATP-binding</keyword>
<reference evidence="2" key="1">
    <citation type="submission" date="2022-06" db="EMBL/GenBank/DDBJ databases">
        <title>Ornithinimicrobium JY.X270.</title>
        <authorList>
            <person name="Huang Y."/>
        </authorList>
    </citation>
    <scope>NUCLEOTIDE SEQUENCE</scope>
    <source>
        <strain evidence="2">JY.X270</strain>
    </source>
</reference>
<sequence>MNTKTSFYLGPGRPLTVLSTWEELTEAGAGGLLGEHQWVELKASLGPTNKGVNTELARDLASLSVDGGILIFGVADDGTPVGCDATSIAQRVSQVAAISVTPPLSPFVHDPVPNPDDDSKAVLIVTVPPSADGPHMVDGRYWGRSAHGKRTLSDPEIRRILDQRTEHHGRFEQRLQGLPDRDPLLPLIAGQQSNGHVYLLAEPVGPILAANLSDPDVLRDALRGVTPSGWHAGLDQCPSSAHDPDGAALAWTSHPVEATDEKWLTYVSVKDDGRVIVVGGGATAKWRMPGGDEQEAVLHGLIATLTVQWIEVVRELALNQWGYQGEWRVGIHCTKLMGKPAQTNGLRAADVRFKAPDYTKAMVSSLMTQDVTLLADRLLAGLYRGLGYEGWKTKQVLTRR</sequence>
<dbReference type="Gene3D" id="3.30.950.30">
    <property type="entry name" value="Schlafen, AAA domain"/>
    <property type="match status" value="1"/>
</dbReference>
<dbReference type="EMBL" id="CP099490">
    <property type="protein sequence ID" value="USQ77803.1"/>
    <property type="molecule type" value="Genomic_DNA"/>
</dbReference>
<keyword evidence="2" id="KW-0547">Nucleotide-binding</keyword>
<accession>A0ABY4YLY4</accession>